<organism evidence="2 3">
    <name type="scientific">Phaeosphaeria nodorum (strain SN15 / ATCC MYA-4574 / FGSC 10173)</name>
    <name type="common">Glume blotch fungus</name>
    <name type="synonym">Parastagonospora nodorum</name>
    <dbReference type="NCBI Taxonomy" id="321614"/>
    <lineage>
        <taxon>Eukaryota</taxon>
        <taxon>Fungi</taxon>
        <taxon>Dikarya</taxon>
        <taxon>Ascomycota</taxon>
        <taxon>Pezizomycotina</taxon>
        <taxon>Dothideomycetes</taxon>
        <taxon>Pleosporomycetidae</taxon>
        <taxon>Pleosporales</taxon>
        <taxon>Pleosporineae</taxon>
        <taxon>Phaeosphaeriaceae</taxon>
        <taxon>Parastagonospora</taxon>
    </lineage>
</organism>
<protein>
    <recommendedName>
        <fullName evidence="4">Pentatricopeptide repeat domain-containing protein</fullName>
    </recommendedName>
</protein>
<name>Q0V021_PHANO</name>
<dbReference type="KEGG" id="pno:SNOG_02643"/>
<dbReference type="GeneID" id="5970099"/>
<dbReference type="Proteomes" id="UP000001055">
    <property type="component" value="Unassembled WGS sequence"/>
</dbReference>
<evidence type="ECO:0000313" key="2">
    <source>
        <dbReference type="EMBL" id="EAT89374.2"/>
    </source>
</evidence>
<reference evidence="3" key="1">
    <citation type="journal article" date="2007" name="Plant Cell">
        <title>Dothideomycete-plant interactions illuminated by genome sequencing and EST analysis of the wheat pathogen Stagonospora nodorum.</title>
        <authorList>
            <person name="Hane J.K."/>
            <person name="Lowe R.G."/>
            <person name="Solomon P.S."/>
            <person name="Tan K.C."/>
            <person name="Schoch C.L."/>
            <person name="Spatafora J.W."/>
            <person name="Crous P.W."/>
            <person name="Kodira C."/>
            <person name="Birren B.W."/>
            <person name="Galagan J.E."/>
            <person name="Torriani S.F."/>
            <person name="McDonald B.A."/>
            <person name="Oliver R.P."/>
        </authorList>
    </citation>
    <scope>NUCLEOTIDE SEQUENCE [LARGE SCALE GENOMIC DNA]</scope>
    <source>
        <strain evidence="3">SN15 / ATCC MYA-4574 / FGSC 10173</strain>
    </source>
</reference>
<dbReference type="HOGENOM" id="CLU_007655_0_1_1"/>
<proteinExistence type="predicted"/>
<accession>Q0V021</accession>
<dbReference type="VEuPathDB" id="FungiDB:JI435_026430"/>
<dbReference type="EMBL" id="CH445328">
    <property type="protein sequence ID" value="EAT89374.2"/>
    <property type="molecule type" value="Genomic_DNA"/>
</dbReference>
<dbReference type="RefSeq" id="XP_001793242.1">
    <property type="nucleotide sequence ID" value="XM_001793190.1"/>
</dbReference>
<sequence length="883" mass="101238">MPPALDRLLASPPALRLLRAIVNGPEVPAACLPAASCCHAKITHRHYGTRKRAVPAKLKWRRWYETSEEQAKREAIRQLLEHDGQHVPQDGDKLGAATHGTKAGDGTTGAAAWAESLALRERQDGLKGVKAVWKLMQDAQYNLPCDFTDHADFLWGTFVKHPDLVVEVVEHAAQLLKESKKTYASLYSLVMSHWLPREPRRALEYHRMLKARLELKAIPLKAIVQQGRSSFGPAAYEALMEIYKSRRRRDLYDDVVPALIEKGHVQLARKWHRLCTSCGDIPSEPVAKHPVVLLLTDEASLLANPDPALKDSIRQRERYNTELMQRLLGRDAAPVRFEDSFCARMFATKTFPPESVIRGLAMVGVNEIGPQAVLAMASRTEPLQDLPHIFEELRENGIALQGCVYSLAIEKFATERWWSLVRSMLDSDQHPDVFGDAQVQRKLLDFYLDQEDHMQARRTLAILTLFHRDSSQESWNLLLQFQIRRTGPKHVTEVLQDMRIRGVMLTAESIAAIKGLLRRRQRGRKPTAVHDGYDDLRFVARSFMSILEFGMAPIPPRTWRELIRRFGMSGRLRELRRLLLWLLSWYAPRSSHQFSTLPSSPFLARATETLQAKFPQRSHYFHFPGTTTQRERSDHPIRQLFPPPLQQAFIIWGFRAGLLPNAPLEQSLLGPTLRKKHYRRMLMRHLILKRESWSSGLRTLVLLRDLGVRVHYHTVLKALQMQFTVLFGRGHSRKWENRIMEDVNPIPYSTYVKEVNEIWGSKLLVEPELFQKGMVHDHLWHPRLRRKVDRRGFVRLDGLVRRETGDGAAVRDLEKTFEAQGKALEPGREWMFEADLSTRGVGKSASRIFPSPYPLTFLFSPLLLRGALAAFLFQIHPSPLAPV</sequence>
<feature type="region of interest" description="Disordered" evidence="1">
    <location>
        <begin position="85"/>
        <end position="107"/>
    </location>
</feature>
<feature type="compositionally biased region" description="Low complexity" evidence="1">
    <location>
        <begin position="95"/>
        <end position="107"/>
    </location>
</feature>
<evidence type="ECO:0008006" key="4">
    <source>
        <dbReference type="Google" id="ProtNLM"/>
    </source>
</evidence>
<dbReference type="InParanoid" id="Q0V021"/>
<evidence type="ECO:0000313" key="3">
    <source>
        <dbReference type="Proteomes" id="UP000001055"/>
    </source>
</evidence>
<dbReference type="STRING" id="321614.Q0V021"/>
<dbReference type="AlphaFoldDB" id="Q0V021"/>
<gene>
    <name evidence="2" type="ORF">SNOG_02643</name>
</gene>
<evidence type="ECO:0000256" key="1">
    <source>
        <dbReference type="SAM" id="MobiDB-lite"/>
    </source>
</evidence>
<dbReference type="eggNOG" id="ENOG502S1QC">
    <property type="taxonomic scope" value="Eukaryota"/>
</dbReference>